<evidence type="ECO:0000259" key="2">
    <source>
        <dbReference type="Pfam" id="PF11790"/>
    </source>
</evidence>
<evidence type="ECO:0000313" key="3">
    <source>
        <dbReference type="EMBL" id="CRK40226.1"/>
    </source>
</evidence>
<dbReference type="SUPFAM" id="SSF51445">
    <property type="entry name" value="(Trans)glycosidases"/>
    <property type="match status" value="1"/>
</dbReference>
<protein>
    <recommendedName>
        <fullName evidence="2">Asl1-like glycosyl hydrolase catalytic domain-containing protein</fullName>
    </recommendedName>
</protein>
<dbReference type="PANTHER" id="PTHR34154:SF3">
    <property type="entry name" value="ALKALI-SENSITIVE LINKAGE PROTEIN 1"/>
    <property type="match status" value="1"/>
</dbReference>
<dbReference type="InterPro" id="IPR017853">
    <property type="entry name" value="GH"/>
</dbReference>
<dbReference type="FunFam" id="3.20.20.80:FF:000207">
    <property type="entry name" value="Glycoside hydrolase family 128 protein"/>
    <property type="match status" value="1"/>
</dbReference>
<dbReference type="InterPro" id="IPR024655">
    <property type="entry name" value="Asl1_glyco_hydro_catalytic"/>
</dbReference>
<organism evidence="3 4">
    <name type="scientific">Verticillium longisporum</name>
    <name type="common">Verticillium dahliae var. longisporum</name>
    <dbReference type="NCBI Taxonomy" id="100787"/>
    <lineage>
        <taxon>Eukaryota</taxon>
        <taxon>Fungi</taxon>
        <taxon>Dikarya</taxon>
        <taxon>Ascomycota</taxon>
        <taxon>Pezizomycotina</taxon>
        <taxon>Sordariomycetes</taxon>
        <taxon>Hypocreomycetidae</taxon>
        <taxon>Glomerellales</taxon>
        <taxon>Plectosphaerellaceae</taxon>
        <taxon>Verticillium</taxon>
    </lineage>
</organism>
<accession>A0A0G4N0S9</accession>
<dbReference type="AlphaFoldDB" id="A0A0G4N0S9"/>
<evidence type="ECO:0000256" key="1">
    <source>
        <dbReference type="SAM" id="SignalP"/>
    </source>
</evidence>
<keyword evidence="1" id="KW-0732">Signal</keyword>
<feature type="chain" id="PRO_5002567521" description="Asl1-like glycosyl hydrolase catalytic domain-containing protein" evidence="1">
    <location>
        <begin position="21"/>
        <end position="323"/>
    </location>
</feature>
<dbReference type="Proteomes" id="UP000044602">
    <property type="component" value="Unassembled WGS sequence"/>
</dbReference>
<name>A0A0G4N0S9_VERLO</name>
<reference evidence="4" key="1">
    <citation type="submission" date="2015-05" db="EMBL/GenBank/DDBJ databases">
        <authorList>
            <person name="Fogelqvist Johan"/>
        </authorList>
    </citation>
    <scope>NUCLEOTIDE SEQUENCE [LARGE SCALE GENOMIC DNA]</scope>
</reference>
<dbReference type="Pfam" id="PF11790">
    <property type="entry name" value="Glyco_hydro_cc"/>
    <property type="match status" value="1"/>
</dbReference>
<feature type="domain" description="Asl1-like glycosyl hydrolase catalytic" evidence="2">
    <location>
        <begin position="37"/>
        <end position="286"/>
    </location>
</feature>
<dbReference type="GO" id="GO:0009277">
    <property type="term" value="C:fungal-type cell wall"/>
    <property type="evidence" value="ECO:0007669"/>
    <property type="project" value="TreeGrafter"/>
</dbReference>
<evidence type="ECO:0000313" key="4">
    <source>
        <dbReference type="Proteomes" id="UP000044602"/>
    </source>
</evidence>
<dbReference type="PANTHER" id="PTHR34154">
    <property type="entry name" value="ALKALI-SENSITIVE LINKAGE PROTEIN 1"/>
    <property type="match status" value="1"/>
</dbReference>
<dbReference type="STRING" id="100787.A0A0G4N0S9"/>
<feature type="signal peptide" evidence="1">
    <location>
        <begin position="1"/>
        <end position="20"/>
    </location>
</feature>
<dbReference type="EMBL" id="CVQH01026194">
    <property type="protein sequence ID" value="CRK40226.1"/>
    <property type="molecule type" value="Genomic_DNA"/>
</dbReference>
<proteinExistence type="predicted"/>
<dbReference type="GO" id="GO:0071966">
    <property type="term" value="P:fungal-type cell wall polysaccharide metabolic process"/>
    <property type="evidence" value="ECO:0007669"/>
    <property type="project" value="TreeGrafter"/>
</dbReference>
<dbReference type="Gene3D" id="3.20.20.80">
    <property type="entry name" value="Glycosidases"/>
    <property type="match status" value="1"/>
</dbReference>
<sequence>MMARAVGLLALLPLLPLSTAQSSSNKRGLCFIAETDFPSDHKTWMQDGSDISWYYNYGFRPSPTFADYTQEQLEYVPMMWGVDHNDLNKTEFKDAVIRMIDDEGRNITRVLGFNEPDMGFQYGGSDTPPALAARAWVANFIPLQERGIKVGLPAMTGQPYGLQWLHQFLGNCSDLISVGEDTKKNCTYDFLPVHWYDNFEGLASHIGERIENFPNTSIWVTEYAYAHQDLRPTEQFYNATSDYFERVPDIGLYSYYGAFRSAASNVGPNVPFLNNAGELTDIGSWYLGFQAKGVKPQSAAGVARVSLGMMAASVVSAMWLLGA</sequence>
<gene>
    <name evidence="3" type="ORF">BN1708_008157</name>
</gene>
<dbReference type="InterPro" id="IPR053183">
    <property type="entry name" value="ASL1"/>
</dbReference>
<keyword evidence="4" id="KW-1185">Reference proteome</keyword>